<gene>
    <name evidence="1" type="primary">orf121</name>
</gene>
<proteinExistence type="predicted"/>
<evidence type="ECO:0000313" key="1">
    <source>
        <dbReference type="EMBL" id="QGW12745.1"/>
    </source>
</evidence>
<sequence length="121" mass="14273">MKENKLTFESENLVVDYLSFKFQHLEDWKEKELASYLLKLGFNFYKESGKLRKPIKTPIFMELKNKHEACFVVGNPYWQGTVVTFSGLSAKLRLRKRSFRVYDLSTSDLSSEGFFRISKKI</sequence>
<dbReference type="EMBL" id="MN276191">
    <property type="protein sequence ID" value="QGW12745.1"/>
    <property type="molecule type" value="Genomic_DNA"/>
</dbReference>
<name>A0A650G337_9STRA</name>
<protein>
    <submittedName>
        <fullName evidence="1">Uncharacterized protein</fullName>
    </submittedName>
</protein>
<geneLocation type="chloroplast" evidence="1"/>
<organism evidence="1">
    <name type="scientific">Nanofrustulum shiloi</name>
    <dbReference type="NCBI Taxonomy" id="210602"/>
    <lineage>
        <taxon>Eukaryota</taxon>
        <taxon>Sar</taxon>
        <taxon>Stramenopiles</taxon>
        <taxon>Ochrophyta</taxon>
        <taxon>Bacillariophyta</taxon>
        <taxon>Fragilariophyceae</taxon>
        <taxon>Fragilariophycidae</taxon>
        <taxon>Fragilariales</taxon>
        <taxon>Staurosiraceae</taxon>
        <taxon>Nanofrustulum</taxon>
    </lineage>
</organism>
<accession>A0A650G337</accession>
<reference evidence="1" key="1">
    <citation type="submission" date="2019-08" db="EMBL/GenBank/DDBJ databases">
        <title>Complete plastome sequence of the araphid diatom Nanofrustulum shiloi.</title>
        <authorList>
            <person name="Li C."/>
            <person name="Lemieux C."/>
        </authorList>
    </citation>
    <scope>NUCLEOTIDE SEQUENCE</scope>
    <source>
        <strain evidence="1">SZCZM404</strain>
    </source>
</reference>
<keyword evidence="1" id="KW-0150">Chloroplast</keyword>
<keyword evidence="1" id="KW-0934">Plastid</keyword>
<dbReference type="AlphaFoldDB" id="A0A650G337"/>